<dbReference type="STRING" id="1404245.CGLY_06505"/>
<dbReference type="PIRSF" id="PIRSF006060">
    <property type="entry name" value="AA_transporter"/>
    <property type="match status" value="1"/>
</dbReference>
<gene>
    <name evidence="11" type="primary">aroP</name>
    <name evidence="11" type="ORF">CGLY_06505</name>
</gene>
<dbReference type="AlphaFoldDB" id="X5EAT6"/>
<sequence length="486" mass="51611">MSVRESESMSTQHTDSPTDSQGAAPTEAGNRDLGHSLKVRHLTMMGLGSAVGAGLFLGTGVGIKAAGPAVLLSYIVAGIVVVFVMRMLGELAAARPASGTFATYAKMALGPWAGFSTGWLYWFMLIMVMGTEITGAGAIMGNWFGVEGWIPGLLCVILFTVVNLFAVRGFGEFEYWFSFVKVAVIIFFLVVGALLIFGLLPSHDPVGVDNFTPFAPNGVSGIAAGLLAVAFAFGGIEIVTIAAAESEKPSEAITAAVRAVVWRISVFYLGSVLVITALLNVTTLDDADGAADSPFTRVLAMADIPGVVGFMEVIIVLALLSAFNAQIYATSRLTFSFSHQGNAPKLFRKVSSQKVPTAAVICSLVFAFVSVGLQVWGPDNLINILFNAVGGCLLVIWFIIVLSELKLRPQLEAEGSLKIRMWAWPTLPIVTLVALVGLAVLMLFDETARDQVITVAIAFTAVSLLGVYVTRHHARTVANEEPERTS</sequence>
<organism evidence="11 12">
    <name type="scientific">Corynebacterium glyciniphilum AJ 3170</name>
    <dbReference type="NCBI Taxonomy" id="1404245"/>
    <lineage>
        <taxon>Bacteria</taxon>
        <taxon>Bacillati</taxon>
        <taxon>Actinomycetota</taxon>
        <taxon>Actinomycetes</taxon>
        <taxon>Mycobacteriales</taxon>
        <taxon>Corynebacteriaceae</taxon>
        <taxon>Corynebacterium</taxon>
    </lineage>
</organism>
<evidence type="ECO:0000256" key="5">
    <source>
        <dbReference type="ARBA" id="ARBA00022970"/>
    </source>
</evidence>
<keyword evidence="4 9" id="KW-0812">Transmembrane</keyword>
<keyword evidence="3" id="KW-0813">Transport</keyword>
<comment type="similarity">
    <text evidence="2">Belongs to the amino acid-polyamine-organocation (APC) superfamily. Amino acid transporter (AAT) (TC 2.A.3.1) family.</text>
</comment>
<dbReference type="KEGG" id="cgy:CGLY_06505"/>
<evidence type="ECO:0000256" key="3">
    <source>
        <dbReference type="ARBA" id="ARBA00022448"/>
    </source>
</evidence>
<dbReference type="PANTHER" id="PTHR43495:SF5">
    <property type="entry name" value="GAMMA-AMINOBUTYRIC ACID PERMEASE"/>
    <property type="match status" value="1"/>
</dbReference>
<feature type="transmembrane region" description="Helical" evidence="9">
    <location>
        <begin position="256"/>
        <end position="279"/>
    </location>
</feature>
<evidence type="ECO:0000256" key="9">
    <source>
        <dbReference type="SAM" id="Phobius"/>
    </source>
</evidence>
<dbReference type="FunFam" id="1.20.1740.10:FF:000001">
    <property type="entry name" value="Amino acid permease"/>
    <property type="match status" value="1"/>
</dbReference>
<evidence type="ECO:0000259" key="10">
    <source>
        <dbReference type="Pfam" id="PF00324"/>
    </source>
</evidence>
<dbReference type="HOGENOM" id="CLU_007946_9_2_11"/>
<feature type="transmembrane region" description="Helical" evidence="9">
    <location>
        <begin position="382"/>
        <end position="402"/>
    </location>
</feature>
<keyword evidence="12" id="KW-1185">Reference proteome</keyword>
<feature type="transmembrane region" description="Helical" evidence="9">
    <location>
        <begin position="42"/>
        <end position="63"/>
    </location>
</feature>
<reference evidence="11 12" key="1">
    <citation type="journal article" date="2015" name="Int. J. Syst. Evol. Microbiol.">
        <title>Revisiting Corynebacterium glyciniphilum (ex Kubota et al., 1972) sp. nov., nom. rev., isolated from putrefied banana.</title>
        <authorList>
            <person name="Al-Dilaimi A."/>
            <person name="Bednarz H."/>
            <person name="Lomker A."/>
            <person name="Niehaus K."/>
            <person name="Kalinowski J."/>
            <person name="Ruckert C."/>
        </authorList>
    </citation>
    <scope>NUCLEOTIDE SEQUENCE [LARGE SCALE GENOMIC DNA]</scope>
    <source>
        <strain evidence="11">AJ 3170</strain>
    </source>
</reference>
<dbReference type="GO" id="GO:0016020">
    <property type="term" value="C:membrane"/>
    <property type="evidence" value="ECO:0007669"/>
    <property type="project" value="UniProtKB-SubCell"/>
</dbReference>
<accession>X5EAT6</accession>
<proteinExistence type="inferred from homology"/>
<evidence type="ECO:0000313" key="11">
    <source>
        <dbReference type="EMBL" id="AHW63746.1"/>
    </source>
</evidence>
<feature type="region of interest" description="Disordered" evidence="8">
    <location>
        <begin position="1"/>
        <end position="30"/>
    </location>
</feature>
<feature type="transmembrane region" description="Helical" evidence="9">
    <location>
        <begin position="355"/>
        <end position="376"/>
    </location>
</feature>
<dbReference type="Proteomes" id="UP000023703">
    <property type="component" value="Chromosome"/>
</dbReference>
<comment type="subcellular location">
    <subcellularLocation>
        <location evidence="1">Membrane</location>
        <topology evidence="1">Multi-pass membrane protein</topology>
    </subcellularLocation>
</comment>
<dbReference type="InterPro" id="IPR004840">
    <property type="entry name" value="Amino_acid_permease_CS"/>
</dbReference>
<feature type="transmembrane region" description="Helical" evidence="9">
    <location>
        <begin position="149"/>
        <end position="167"/>
    </location>
</feature>
<dbReference type="PROSITE" id="PS00218">
    <property type="entry name" value="AMINO_ACID_PERMEASE_1"/>
    <property type="match status" value="1"/>
</dbReference>
<name>X5EAT6_9CORY</name>
<feature type="transmembrane region" description="Helical" evidence="9">
    <location>
        <begin position="109"/>
        <end position="129"/>
    </location>
</feature>
<evidence type="ECO:0000256" key="8">
    <source>
        <dbReference type="SAM" id="MobiDB-lite"/>
    </source>
</evidence>
<keyword evidence="7 9" id="KW-0472">Membrane</keyword>
<dbReference type="InterPro" id="IPR004841">
    <property type="entry name" value="AA-permease/SLC12A_dom"/>
</dbReference>
<evidence type="ECO:0000256" key="2">
    <source>
        <dbReference type="ARBA" id="ARBA00008583"/>
    </source>
</evidence>
<feature type="transmembrane region" description="Helical" evidence="9">
    <location>
        <begin position="69"/>
        <end position="88"/>
    </location>
</feature>
<feature type="transmembrane region" description="Helical" evidence="9">
    <location>
        <begin position="422"/>
        <end position="444"/>
    </location>
</feature>
<keyword evidence="5" id="KW-0029">Amino-acid transport</keyword>
<evidence type="ECO:0000256" key="7">
    <source>
        <dbReference type="ARBA" id="ARBA00023136"/>
    </source>
</evidence>
<evidence type="ECO:0000313" key="12">
    <source>
        <dbReference type="Proteomes" id="UP000023703"/>
    </source>
</evidence>
<dbReference type="Pfam" id="PF00324">
    <property type="entry name" value="AA_permease"/>
    <property type="match status" value="1"/>
</dbReference>
<dbReference type="PANTHER" id="PTHR43495">
    <property type="entry name" value="GABA PERMEASE"/>
    <property type="match status" value="1"/>
</dbReference>
<feature type="compositionally biased region" description="Polar residues" evidence="8">
    <location>
        <begin position="8"/>
        <end position="23"/>
    </location>
</feature>
<keyword evidence="6 9" id="KW-1133">Transmembrane helix</keyword>
<feature type="domain" description="Amino acid permease/ SLC12A" evidence="10">
    <location>
        <begin position="41"/>
        <end position="456"/>
    </location>
</feature>
<dbReference type="eggNOG" id="COG1113">
    <property type="taxonomic scope" value="Bacteria"/>
</dbReference>
<feature type="transmembrane region" description="Helical" evidence="9">
    <location>
        <begin position="450"/>
        <end position="469"/>
    </location>
</feature>
<evidence type="ECO:0000256" key="4">
    <source>
        <dbReference type="ARBA" id="ARBA00022692"/>
    </source>
</evidence>
<evidence type="ECO:0000256" key="1">
    <source>
        <dbReference type="ARBA" id="ARBA00004141"/>
    </source>
</evidence>
<dbReference type="GO" id="GO:0055085">
    <property type="term" value="P:transmembrane transport"/>
    <property type="evidence" value="ECO:0007669"/>
    <property type="project" value="InterPro"/>
</dbReference>
<feature type="transmembrane region" description="Helical" evidence="9">
    <location>
        <begin position="220"/>
        <end position="244"/>
    </location>
</feature>
<feature type="transmembrane region" description="Helical" evidence="9">
    <location>
        <begin position="179"/>
        <end position="200"/>
    </location>
</feature>
<feature type="transmembrane region" description="Helical" evidence="9">
    <location>
        <begin position="299"/>
        <end position="323"/>
    </location>
</feature>
<protein>
    <submittedName>
        <fullName evidence="11">Aromatic amino acid transport protein AroP</fullName>
    </submittedName>
</protein>
<dbReference type="GO" id="GO:0006865">
    <property type="term" value="P:amino acid transport"/>
    <property type="evidence" value="ECO:0007669"/>
    <property type="project" value="UniProtKB-KW"/>
</dbReference>
<dbReference type="Gene3D" id="1.20.1740.10">
    <property type="entry name" value="Amino acid/polyamine transporter I"/>
    <property type="match status" value="1"/>
</dbReference>
<evidence type="ECO:0000256" key="6">
    <source>
        <dbReference type="ARBA" id="ARBA00022989"/>
    </source>
</evidence>
<dbReference type="EMBL" id="CP006842">
    <property type="protein sequence ID" value="AHW63746.1"/>
    <property type="molecule type" value="Genomic_DNA"/>
</dbReference>